<evidence type="ECO:0000256" key="6">
    <source>
        <dbReference type="ARBA" id="ARBA00022777"/>
    </source>
</evidence>
<dbReference type="InterPro" id="IPR029016">
    <property type="entry name" value="GAF-like_dom_sf"/>
</dbReference>
<comment type="catalytic activity">
    <reaction evidence="1">
        <text>ATP + protein L-histidine = ADP + protein N-phospho-L-histidine.</text>
        <dbReference type="EC" id="2.7.13.3"/>
    </reaction>
</comment>
<proteinExistence type="predicted"/>
<gene>
    <name evidence="11" type="ORF">C7B77_25950</name>
</gene>
<feature type="domain" description="Protein kinase" evidence="8">
    <location>
        <begin position="7"/>
        <end position="270"/>
    </location>
</feature>
<evidence type="ECO:0000259" key="10">
    <source>
        <dbReference type="PROSITE" id="PS50113"/>
    </source>
</evidence>
<dbReference type="InterPro" id="IPR003661">
    <property type="entry name" value="HisK_dim/P_dom"/>
</dbReference>
<dbReference type="CDD" id="cd00082">
    <property type="entry name" value="HisKA"/>
    <property type="match status" value="1"/>
</dbReference>
<protein>
    <recommendedName>
        <fullName evidence="2">histidine kinase</fullName>
        <ecNumber evidence="2">2.7.13.3</ecNumber>
    </recommendedName>
</protein>
<keyword evidence="7" id="KW-0067">ATP-binding</keyword>
<dbReference type="InterPro" id="IPR000700">
    <property type="entry name" value="PAS-assoc_C"/>
</dbReference>
<dbReference type="SMART" id="SM00091">
    <property type="entry name" value="PAS"/>
    <property type="match status" value="1"/>
</dbReference>
<dbReference type="NCBIfam" id="TIGR00229">
    <property type="entry name" value="sensory_box"/>
    <property type="match status" value="1"/>
</dbReference>
<dbReference type="OrthoDB" id="9815750at2"/>
<evidence type="ECO:0000256" key="3">
    <source>
        <dbReference type="ARBA" id="ARBA00022527"/>
    </source>
</evidence>
<dbReference type="EMBL" id="PVWO01000539">
    <property type="protein sequence ID" value="PSB43844.1"/>
    <property type="molecule type" value="Genomic_DNA"/>
</dbReference>
<evidence type="ECO:0000313" key="12">
    <source>
        <dbReference type="Proteomes" id="UP000238937"/>
    </source>
</evidence>
<keyword evidence="4" id="KW-0808">Transferase</keyword>
<dbReference type="PANTHER" id="PTHR24345:SF91">
    <property type="entry name" value="SERINE_THREONINE-PROTEIN KINASE PLK4"/>
    <property type="match status" value="1"/>
</dbReference>
<dbReference type="Proteomes" id="UP000238937">
    <property type="component" value="Unassembled WGS sequence"/>
</dbReference>
<dbReference type="Gene3D" id="3.30.450.40">
    <property type="match status" value="2"/>
</dbReference>
<organism evidence="11 12">
    <name type="scientific">Chamaesiphon polymorphus CCALA 037</name>
    <dbReference type="NCBI Taxonomy" id="2107692"/>
    <lineage>
        <taxon>Bacteria</taxon>
        <taxon>Bacillati</taxon>
        <taxon>Cyanobacteriota</taxon>
        <taxon>Cyanophyceae</taxon>
        <taxon>Gomontiellales</taxon>
        <taxon>Chamaesiphonaceae</taxon>
        <taxon>Chamaesiphon</taxon>
    </lineage>
</organism>
<dbReference type="EC" id="2.7.13.3" evidence="2"/>
<keyword evidence="12" id="KW-1185">Reference proteome</keyword>
<dbReference type="InterPro" id="IPR011009">
    <property type="entry name" value="Kinase-like_dom_sf"/>
</dbReference>
<dbReference type="Gene3D" id="3.30.450.20">
    <property type="entry name" value="PAS domain"/>
    <property type="match status" value="1"/>
</dbReference>
<dbReference type="PROSITE" id="PS50113">
    <property type="entry name" value="PAC"/>
    <property type="match status" value="1"/>
</dbReference>
<dbReference type="Gene3D" id="1.10.510.10">
    <property type="entry name" value="Transferase(Phosphotransferase) domain 1"/>
    <property type="match status" value="1"/>
</dbReference>
<dbReference type="Pfam" id="PF13426">
    <property type="entry name" value="PAS_9"/>
    <property type="match status" value="1"/>
</dbReference>
<dbReference type="InterPro" id="IPR000719">
    <property type="entry name" value="Prot_kinase_dom"/>
</dbReference>
<dbReference type="InterPro" id="IPR036097">
    <property type="entry name" value="HisK_dim/P_sf"/>
</dbReference>
<evidence type="ECO:0000313" key="11">
    <source>
        <dbReference type="EMBL" id="PSB43844.1"/>
    </source>
</evidence>
<keyword evidence="5" id="KW-0547">Nucleotide-binding</keyword>
<dbReference type="Pfam" id="PF01590">
    <property type="entry name" value="GAF"/>
    <property type="match status" value="2"/>
</dbReference>
<evidence type="ECO:0000256" key="5">
    <source>
        <dbReference type="ARBA" id="ARBA00022741"/>
    </source>
</evidence>
<dbReference type="PROSITE" id="PS50112">
    <property type="entry name" value="PAS"/>
    <property type="match status" value="1"/>
</dbReference>
<dbReference type="GO" id="GO:0005524">
    <property type="term" value="F:ATP binding"/>
    <property type="evidence" value="ECO:0007669"/>
    <property type="project" value="UniProtKB-KW"/>
</dbReference>
<dbReference type="Gene3D" id="1.10.287.130">
    <property type="match status" value="1"/>
</dbReference>
<dbReference type="SUPFAM" id="SSF55785">
    <property type="entry name" value="PYP-like sensor domain (PAS domain)"/>
    <property type="match status" value="1"/>
</dbReference>
<dbReference type="CDD" id="cd14014">
    <property type="entry name" value="STKc_PknB_like"/>
    <property type="match status" value="1"/>
</dbReference>
<evidence type="ECO:0000259" key="9">
    <source>
        <dbReference type="PROSITE" id="PS50112"/>
    </source>
</evidence>
<feature type="domain" description="PAC" evidence="10">
    <location>
        <begin position="747"/>
        <end position="797"/>
    </location>
</feature>
<dbReference type="RefSeq" id="WP_106311802.1">
    <property type="nucleotide sequence ID" value="NZ_PVWO01000539.1"/>
</dbReference>
<dbReference type="PANTHER" id="PTHR24345">
    <property type="entry name" value="SERINE/THREONINE-PROTEIN KINASE PLK"/>
    <property type="match status" value="1"/>
</dbReference>
<dbReference type="InterPro" id="IPR035965">
    <property type="entry name" value="PAS-like_dom_sf"/>
</dbReference>
<dbReference type="SUPFAM" id="SSF56112">
    <property type="entry name" value="Protein kinase-like (PK-like)"/>
    <property type="match status" value="1"/>
</dbReference>
<evidence type="ECO:0000256" key="7">
    <source>
        <dbReference type="ARBA" id="ARBA00022840"/>
    </source>
</evidence>
<dbReference type="SUPFAM" id="SSF47384">
    <property type="entry name" value="Homodimeric domain of signal transducing histidine kinase"/>
    <property type="match status" value="1"/>
</dbReference>
<dbReference type="CDD" id="cd00130">
    <property type="entry name" value="PAS"/>
    <property type="match status" value="1"/>
</dbReference>
<name>A0A2T1FFW7_9CYAN</name>
<evidence type="ECO:0000256" key="4">
    <source>
        <dbReference type="ARBA" id="ARBA00022679"/>
    </source>
</evidence>
<evidence type="ECO:0000256" key="1">
    <source>
        <dbReference type="ARBA" id="ARBA00000085"/>
    </source>
</evidence>
<evidence type="ECO:0000256" key="2">
    <source>
        <dbReference type="ARBA" id="ARBA00012438"/>
    </source>
</evidence>
<evidence type="ECO:0000259" key="8">
    <source>
        <dbReference type="PROSITE" id="PS50011"/>
    </source>
</evidence>
<dbReference type="PROSITE" id="PS50011">
    <property type="entry name" value="PROTEIN_KINASE_DOM"/>
    <property type="match status" value="1"/>
</dbReference>
<dbReference type="InterPro" id="IPR000014">
    <property type="entry name" value="PAS"/>
</dbReference>
<accession>A0A2T1FFW7</accession>
<keyword evidence="3" id="KW-0723">Serine/threonine-protein kinase</keyword>
<comment type="caution">
    <text evidence="11">The sequence shown here is derived from an EMBL/GenBank/DDBJ whole genome shotgun (WGS) entry which is preliminary data.</text>
</comment>
<dbReference type="Pfam" id="PF00512">
    <property type="entry name" value="HisKA"/>
    <property type="match status" value="1"/>
</dbReference>
<dbReference type="SUPFAM" id="SSF55781">
    <property type="entry name" value="GAF domain-like"/>
    <property type="match status" value="2"/>
</dbReference>
<dbReference type="Pfam" id="PF00069">
    <property type="entry name" value="Pkinase"/>
    <property type="match status" value="1"/>
</dbReference>
<dbReference type="AlphaFoldDB" id="A0A2T1FFW7"/>
<sequence>MINFPGYQAIEKFYESSRSMLYRARRSTDLMPVILKISNQQSRLPPEIDRFQLEYNILRSLNIEGVVTAYGLETYGQNSALVLEDFGGTSLQICLRDRTFNLREFLNLAIELTSILGEIHQHNIIHKDLNPANIVLNIATGQVKIVDFGLATIRLPESPLACDPNLLEGTLSYISPEQTGRMNRSIDYRTDFYSLGVTFYRLLCTRLPFETTDPLELVHAHLARQPIPPHEIDPAIPMLLSDLVMKLMAKNPEDRHQTTNEIRADLQACLEQLEERTESPIEKVNELEPASTVSTSYFASTTSTTGSAALDLAALMKASQALAGEIVLDKLLAKLMTISIENSGAQRGCLLLDSNGELEIAAVVEPDRVSILLGNSLDSTARKDLFSIEIVNYVASTQESIVLDRATTDDRFNRDPYIIALQPKSILCTPLIYQTKRAGILYLENNLTAEAFTPQRLEIIQFLSVQAAISLDNAQLYNQLELRVQQRTIELTQTNDRLQAEILERQKSEQILRSIVAGTVSATGVDFFRSLVRSLAQALDVRYAFISECMDAPPTRVRSFAFWQGNEFGNEFEYDLYGTPCERVVGSNSYQCFPAQIQALFPAEKDEFEAMEAQSYAGIPLLTSTGNLLGHLAVLDDKEMESNARTQAILEIFAARAAAEMERLQVEDALRVSETKFSTAFRSSPDAIAISTLDDGTYLEINDRCLQMLGYRRAEMLGRSTLELGVWANPADRVSIAQQLQQQGTVSNLEIWFRRKSGEIFPTLFSAEAIYLEDEPCLLAVAADITLLKQAEKALARLAEIGELAATIVHEVRNPLTTILMGLNAFKKLQLSDRFQEYLNLSRWAG</sequence>
<feature type="domain" description="PAS" evidence="9">
    <location>
        <begin position="673"/>
        <end position="742"/>
    </location>
</feature>
<dbReference type="GO" id="GO:0000155">
    <property type="term" value="F:phosphorelay sensor kinase activity"/>
    <property type="evidence" value="ECO:0007669"/>
    <property type="project" value="InterPro"/>
</dbReference>
<dbReference type="GO" id="GO:0004674">
    <property type="term" value="F:protein serine/threonine kinase activity"/>
    <property type="evidence" value="ECO:0007669"/>
    <property type="project" value="UniProtKB-KW"/>
</dbReference>
<reference evidence="11 12" key="1">
    <citation type="submission" date="2018-03" db="EMBL/GenBank/DDBJ databases">
        <title>The ancient ancestry and fast evolution of plastids.</title>
        <authorList>
            <person name="Moore K.R."/>
            <person name="Magnabosco C."/>
            <person name="Momper L."/>
            <person name="Gold D.A."/>
            <person name="Bosak T."/>
            <person name="Fournier G.P."/>
        </authorList>
    </citation>
    <scope>NUCLEOTIDE SEQUENCE [LARGE SCALE GENOMIC DNA]</scope>
    <source>
        <strain evidence="11 12">CCALA 037</strain>
    </source>
</reference>
<dbReference type="InterPro" id="IPR003018">
    <property type="entry name" value="GAF"/>
</dbReference>
<keyword evidence="6" id="KW-0418">Kinase</keyword>
<dbReference type="SMART" id="SM00065">
    <property type="entry name" value="GAF"/>
    <property type="match status" value="2"/>
</dbReference>